<gene>
    <name evidence="2" type="ORF">A2570_03670</name>
</gene>
<feature type="domain" description="Aminoglycoside phosphotransferase" evidence="1">
    <location>
        <begin position="4"/>
        <end position="192"/>
    </location>
</feature>
<protein>
    <recommendedName>
        <fullName evidence="1">Aminoglycoside phosphotransferase domain-containing protein</fullName>
    </recommendedName>
</protein>
<dbReference type="AlphaFoldDB" id="A0A1G1XK19"/>
<dbReference type="Proteomes" id="UP000178570">
    <property type="component" value="Unassembled WGS sequence"/>
</dbReference>
<dbReference type="Pfam" id="PF01636">
    <property type="entry name" value="APH"/>
    <property type="match status" value="1"/>
</dbReference>
<accession>A0A1G1XK19</accession>
<dbReference type="Gene3D" id="3.90.1200.10">
    <property type="match status" value="1"/>
</dbReference>
<evidence type="ECO:0000313" key="3">
    <source>
        <dbReference type="Proteomes" id="UP000178570"/>
    </source>
</evidence>
<dbReference type="SUPFAM" id="SSF56112">
    <property type="entry name" value="Protein kinase-like (PK-like)"/>
    <property type="match status" value="1"/>
</dbReference>
<evidence type="ECO:0000313" key="2">
    <source>
        <dbReference type="EMBL" id="OGY40348.1"/>
    </source>
</evidence>
<comment type="caution">
    <text evidence="2">The sequence shown here is derived from an EMBL/GenBank/DDBJ whole genome shotgun (WGS) entry which is preliminary data.</text>
</comment>
<dbReference type="InterPro" id="IPR002575">
    <property type="entry name" value="Aminoglycoside_PTrfase"/>
</dbReference>
<organism evidence="2 3">
    <name type="scientific">Candidatus Brennerbacteria bacterium RIFOXYD1_FULL_41_16</name>
    <dbReference type="NCBI Taxonomy" id="1797529"/>
    <lineage>
        <taxon>Bacteria</taxon>
        <taxon>Candidatus Brenneribacteriota</taxon>
    </lineage>
</organism>
<dbReference type="STRING" id="1797529.A2570_03670"/>
<reference evidence="2 3" key="1">
    <citation type="journal article" date="2016" name="Nat. Commun.">
        <title>Thousands of microbial genomes shed light on interconnected biogeochemical processes in an aquifer system.</title>
        <authorList>
            <person name="Anantharaman K."/>
            <person name="Brown C.T."/>
            <person name="Hug L.A."/>
            <person name="Sharon I."/>
            <person name="Castelle C.J."/>
            <person name="Probst A.J."/>
            <person name="Thomas B.C."/>
            <person name="Singh A."/>
            <person name="Wilkins M.J."/>
            <person name="Karaoz U."/>
            <person name="Brodie E.L."/>
            <person name="Williams K.H."/>
            <person name="Hubbard S.S."/>
            <person name="Banfield J.F."/>
        </authorList>
    </citation>
    <scope>NUCLEOTIDE SEQUENCE [LARGE SCALE GENOMIC DNA]</scope>
</reference>
<dbReference type="EMBL" id="MHHY01000009">
    <property type="protein sequence ID" value="OGY40348.1"/>
    <property type="molecule type" value="Genomic_DNA"/>
</dbReference>
<name>A0A1G1XK19_9BACT</name>
<dbReference type="InterPro" id="IPR011009">
    <property type="entry name" value="Kinase-like_dom_sf"/>
</dbReference>
<proteinExistence type="predicted"/>
<evidence type="ECO:0000259" key="1">
    <source>
        <dbReference type="Pfam" id="PF01636"/>
    </source>
</evidence>
<sequence>MNTPISFGRRSEIYKLDDHKVLKLYDFDFPQQKVVGEFNKTLAIYNARLLNIPKPIEVFERDGRAGIIFEKVSNTALIDLFQKKPWLYLFYQKKITDIHKQIHKIQIKDLPTQVSEFESTIANSDKLLKEDKNDLLRILKRKHRPVLCHGDFHHGNLILRGNEYYVIDWMDAFVGDFRLDVALTAVNAAVSDAPKHVPAFYRYTYELLKRLFGLDKHYIELYGLKEQGMKDLIFLAAGIHLVRHSQKNDSLHRRYFEKAKT</sequence>